<dbReference type="PANTHER" id="PTHR23153:SF38">
    <property type="entry name" value="UBX DOMAIN-CONTAINING PROTEIN 6"/>
    <property type="match status" value="1"/>
</dbReference>
<dbReference type="GO" id="GO:0005737">
    <property type="term" value="C:cytoplasm"/>
    <property type="evidence" value="ECO:0007669"/>
    <property type="project" value="TreeGrafter"/>
</dbReference>
<protein>
    <recommendedName>
        <fullName evidence="2">PDZ domain-containing protein</fullName>
    </recommendedName>
</protein>
<organism evidence="3">
    <name type="scientific">Aureoumbra lagunensis</name>
    <dbReference type="NCBI Taxonomy" id="44058"/>
    <lineage>
        <taxon>Eukaryota</taxon>
        <taxon>Sar</taxon>
        <taxon>Stramenopiles</taxon>
        <taxon>Ochrophyta</taxon>
        <taxon>Pelagophyceae</taxon>
        <taxon>Pelagomonadales</taxon>
        <taxon>Aureoumbra</taxon>
    </lineage>
</organism>
<dbReference type="SMART" id="SM00580">
    <property type="entry name" value="PUG"/>
    <property type="match status" value="1"/>
</dbReference>
<feature type="compositionally biased region" description="Polar residues" evidence="1">
    <location>
        <begin position="177"/>
        <end position="194"/>
    </location>
</feature>
<dbReference type="CDD" id="cd09212">
    <property type="entry name" value="PUB"/>
    <property type="match status" value="1"/>
</dbReference>
<gene>
    <name evidence="3" type="ORF">ALAG00032_LOCUS186</name>
</gene>
<dbReference type="SUPFAM" id="SSF143503">
    <property type="entry name" value="PUG domain-like"/>
    <property type="match status" value="1"/>
</dbReference>
<reference evidence="3" key="1">
    <citation type="submission" date="2021-01" db="EMBL/GenBank/DDBJ databases">
        <authorList>
            <person name="Corre E."/>
            <person name="Pelletier E."/>
            <person name="Niang G."/>
            <person name="Scheremetjew M."/>
            <person name="Finn R."/>
            <person name="Kale V."/>
            <person name="Holt S."/>
            <person name="Cochrane G."/>
            <person name="Meng A."/>
            <person name="Brown T."/>
            <person name="Cohen L."/>
        </authorList>
    </citation>
    <scope>NUCLEOTIDE SEQUENCE</scope>
    <source>
        <strain evidence="3">CCMP1510</strain>
    </source>
</reference>
<dbReference type="Gene3D" id="1.20.58.2190">
    <property type="match status" value="1"/>
</dbReference>
<feature type="domain" description="PDZ" evidence="2">
    <location>
        <begin position="63"/>
        <end position="141"/>
    </location>
</feature>
<sequence>MGFMDDMSKRISAFQADVEKSIMGSKKKCGHVLGSKSDNSATASGSGHKLSESTTEPKAQSTIVRVRFTEAGTLGMTVSRGEKNLPQVTTVHREGVAEKAGICKGDIVTTLNGEEIDTFKKCMDILKKGERPLEIVFSRALSEKEARRVAQAKAALERDGAWNRRVASRPQGGKLANTRNPVSSTEEANLSNPETRAAWEAAAQRHAEQTRELGYDPYKPLLTGTSASSQSASRPPPQKKDEGTRLGGNDESKDYDTASTEVQVALQALASSDKGTEAQEACVATLLKLLDNVLNKTDEKFRRVRLANANIQAKILEIEGGLEILIAAGFQLQPDGDETILQLPNNFSRPRCQASYDALSELKSQFASSSS</sequence>
<feature type="compositionally biased region" description="Basic and acidic residues" evidence="1">
    <location>
        <begin position="203"/>
        <end position="214"/>
    </location>
</feature>
<dbReference type="Pfam" id="PF09409">
    <property type="entry name" value="PUB"/>
    <property type="match status" value="1"/>
</dbReference>
<accession>A0A7S3JPU7</accession>
<dbReference type="CDD" id="cd00136">
    <property type="entry name" value="PDZ_canonical"/>
    <property type="match status" value="1"/>
</dbReference>
<dbReference type="InterPro" id="IPR036339">
    <property type="entry name" value="PUB-like_dom_sf"/>
</dbReference>
<dbReference type="Pfam" id="PF17820">
    <property type="entry name" value="PDZ_6"/>
    <property type="match status" value="1"/>
</dbReference>
<evidence type="ECO:0000259" key="2">
    <source>
        <dbReference type="PROSITE" id="PS50106"/>
    </source>
</evidence>
<feature type="region of interest" description="Disordered" evidence="1">
    <location>
        <begin position="163"/>
        <end position="256"/>
    </location>
</feature>
<dbReference type="InterPro" id="IPR041489">
    <property type="entry name" value="PDZ_6"/>
</dbReference>
<dbReference type="AlphaFoldDB" id="A0A7S3JPU7"/>
<evidence type="ECO:0000256" key="1">
    <source>
        <dbReference type="SAM" id="MobiDB-lite"/>
    </source>
</evidence>
<dbReference type="InterPro" id="IPR018997">
    <property type="entry name" value="PUB_domain"/>
</dbReference>
<feature type="compositionally biased region" description="Polar residues" evidence="1">
    <location>
        <begin position="52"/>
        <end position="61"/>
    </location>
</feature>
<proteinExistence type="predicted"/>
<dbReference type="InterPro" id="IPR001478">
    <property type="entry name" value="PDZ"/>
</dbReference>
<dbReference type="SUPFAM" id="SSF50156">
    <property type="entry name" value="PDZ domain-like"/>
    <property type="match status" value="1"/>
</dbReference>
<dbReference type="EMBL" id="HBIJ01000234">
    <property type="protein sequence ID" value="CAE0359458.1"/>
    <property type="molecule type" value="Transcribed_RNA"/>
</dbReference>
<dbReference type="Gene3D" id="2.30.42.10">
    <property type="match status" value="1"/>
</dbReference>
<dbReference type="PANTHER" id="PTHR23153">
    <property type="entry name" value="UBX-RELATED"/>
    <property type="match status" value="1"/>
</dbReference>
<dbReference type="SMART" id="SM00228">
    <property type="entry name" value="PDZ"/>
    <property type="match status" value="1"/>
</dbReference>
<dbReference type="PROSITE" id="PS50106">
    <property type="entry name" value="PDZ"/>
    <property type="match status" value="1"/>
</dbReference>
<feature type="compositionally biased region" description="Basic and acidic residues" evidence="1">
    <location>
        <begin position="238"/>
        <end position="256"/>
    </location>
</feature>
<name>A0A7S3JPU7_9STRA</name>
<dbReference type="InterPro" id="IPR036034">
    <property type="entry name" value="PDZ_sf"/>
</dbReference>
<feature type="compositionally biased region" description="Polar residues" evidence="1">
    <location>
        <begin position="36"/>
        <end position="45"/>
    </location>
</feature>
<feature type="region of interest" description="Disordered" evidence="1">
    <location>
        <begin position="29"/>
        <end position="61"/>
    </location>
</feature>
<evidence type="ECO:0000313" key="3">
    <source>
        <dbReference type="EMBL" id="CAE0359458.1"/>
    </source>
</evidence>